<reference evidence="1" key="2">
    <citation type="journal article" date="2023" name="IMA Fungus">
        <title>Comparative genomic study of the Penicillium genus elucidates a diverse pangenome and 15 lateral gene transfer events.</title>
        <authorList>
            <person name="Petersen C."/>
            <person name="Sorensen T."/>
            <person name="Nielsen M.R."/>
            <person name="Sondergaard T.E."/>
            <person name="Sorensen J.L."/>
            <person name="Fitzpatrick D.A."/>
            <person name="Frisvad J.C."/>
            <person name="Nielsen K.L."/>
        </authorList>
    </citation>
    <scope>NUCLEOTIDE SEQUENCE</scope>
    <source>
        <strain evidence="1">IBT 30069</strain>
    </source>
</reference>
<gene>
    <name evidence="1" type="ORF">N7456_004513</name>
</gene>
<organism evidence="1 2">
    <name type="scientific">Penicillium angulare</name>
    <dbReference type="NCBI Taxonomy" id="116970"/>
    <lineage>
        <taxon>Eukaryota</taxon>
        <taxon>Fungi</taxon>
        <taxon>Dikarya</taxon>
        <taxon>Ascomycota</taxon>
        <taxon>Pezizomycotina</taxon>
        <taxon>Eurotiomycetes</taxon>
        <taxon>Eurotiomycetidae</taxon>
        <taxon>Eurotiales</taxon>
        <taxon>Aspergillaceae</taxon>
        <taxon>Penicillium</taxon>
    </lineage>
</organism>
<sequence>MPTKIISYDVKPTKLIPNSPKPLLLYKGCFLRDGKVDAALAFDTFHKNGWDTQWVVTYGHYQRSHYHAATHEAMVVMSGPGRIRWGTADFGDDPERHTYGTASEDGALYTDVEVGDVFVIPAGVTHKSYDFNAPNPDPIQLAGAGGHAIHSDDPAKFVKEVKISGFTMMGVYPRGMTWGWSEGGDHDGKYESVWNVPNPRLDPVLGGDGGINKSWKNQHAIL</sequence>
<dbReference type="InterPro" id="IPR014710">
    <property type="entry name" value="RmlC-like_jellyroll"/>
</dbReference>
<dbReference type="Proteomes" id="UP001149165">
    <property type="component" value="Unassembled WGS sequence"/>
</dbReference>
<proteinExistence type="predicted"/>
<comment type="caution">
    <text evidence="1">The sequence shown here is derived from an EMBL/GenBank/DDBJ whole genome shotgun (WGS) entry which is preliminary data.</text>
</comment>
<dbReference type="PANTHER" id="PTHR36448:SF3">
    <property type="entry name" value="CUPIN TYPE-2 DOMAIN-CONTAINING PROTEIN"/>
    <property type="match status" value="1"/>
</dbReference>
<keyword evidence="2" id="KW-1185">Reference proteome</keyword>
<dbReference type="SUPFAM" id="SSF51182">
    <property type="entry name" value="RmlC-like cupins"/>
    <property type="match status" value="1"/>
</dbReference>
<accession>A0A9W9FWU3</accession>
<dbReference type="InterPro" id="IPR047121">
    <property type="entry name" value="YjiB-like"/>
</dbReference>
<dbReference type="InterPro" id="IPR011051">
    <property type="entry name" value="RmlC_Cupin_sf"/>
</dbReference>
<dbReference type="AlphaFoldDB" id="A0A9W9FWU3"/>
<evidence type="ECO:0008006" key="3">
    <source>
        <dbReference type="Google" id="ProtNLM"/>
    </source>
</evidence>
<protein>
    <recommendedName>
        <fullName evidence="3">Cupin type-1 domain-containing protein</fullName>
    </recommendedName>
</protein>
<dbReference type="Gene3D" id="2.60.120.10">
    <property type="entry name" value="Jelly Rolls"/>
    <property type="match status" value="1"/>
</dbReference>
<dbReference type="CDD" id="cd02219">
    <property type="entry name" value="cupin_YjlB-like"/>
    <property type="match status" value="1"/>
</dbReference>
<dbReference type="PANTHER" id="PTHR36448">
    <property type="entry name" value="BLR7373 PROTEIN"/>
    <property type="match status" value="1"/>
</dbReference>
<dbReference type="EMBL" id="JAPQKH010000003">
    <property type="protein sequence ID" value="KAJ5107838.1"/>
    <property type="molecule type" value="Genomic_DNA"/>
</dbReference>
<name>A0A9W9FWU3_9EURO</name>
<dbReference type="OrthoDB" id="2446447at2759"/>
<evidence type="ECO:0000313" key="2">
    <source>
        <dbReference type="Proteomes" id="UP001149165"/>
    </source>
</evidence>
<evidence type="ECO:0000313" key="1">
    <source>
        <dbReference type="EMBL" id="KAJ5107838.1"/>
    </source>
</evidence>
<reference evidence="1" key="1">
    <citation type="submission" date="2022-11" db="EMBL/GenBank/DDBJ databases">
        <authorList>
            <person name="Petersen C."/>
        </authorList>
    </citation>
    <scope>NUCLEOTIDE SEQUENCE</scope>
    <source>
        <strain evidence="1">IBT 30069</strain>
    </source>
</reference>